<evidence type="ECO:0000256" key="6">
    <source>
        <dbReference type="RuleBase" id="RU004914"/>
    </source>
</evidence>
<evidence type="ECO:0000256" key="3">
    <source>
        <dbReference type="ARBA" id="ARBA00022692"/>
    </source>
</evidence>
<accession>A0ABD3TT33</accession>
<sequence>MLWKIACPVALTQLLYFSKTIISVLFLGHMDKAELAGGSLALGFANITGFSVMKGLCTGMDAICSQAFGARRWAILSQTYIKTVLLLLLVTIPVGVLWLNVESVLLQLGQDKVISEISKSYLVISLPDLLAHANLVPLRTFLRTQSLNSPITITATCVSILHLPITYFLVTYLNLGAKGIALASVIYSLNMNIGLLIYLFFSNVAIKPWFGVTFGSIFHDWRPLLSMALPSMCQVCLEWWWYEIILFLSGLLANPESCVAAMGILIQTTGVVYVFPFSMGLTISQRVGVELGTAQPARAQMASIIGILVAVAYGFSIFGLSLALRSLWGKLYTSDPQVLTLISTVLPILGLAEIGNSTQTTACGALTGSARPKVGVRINLAAFYLVGLPCSAILAFKLTFGFRGLWLGLVAAQAACSILMLYSLAHTDWNHEAKRAQELTMGVGENDDSLVTNLLD</sequence>
<dbReference type="EMBL" id="JBJXBP010000003">
    <property type="protein sequence ID" value="KAL3839955.1"/>
    <property type="molecule type" value="Genomic_DNA"/>
</dbReference>
<dbReference type="InterPro" id="IPR002528">
    <property type="entry name" value="MATE_fam"/>
</dbReference>
<protein>
    <recommendedName>
        <fullName evidence="6">Protein DETOXIFICATION</fullName>
    </recommendedName>
    <alternativeName>
        <fullName evidence="6">Multidrug and toxic compound extrusion protein</fullName>
    </alternativeName>
</protein>
<keyword evidence="8" id="KW-1185">Reference proteome</keyword>
<comment type="caution">
    <text evidence="7">The sequence shown here is derived from an EMBL/GenBank/DDBJ whole genome shotgun (WGS) entry which is preliminary data.</text>
</comment>
<dbReference type="NCBIfam" id="TIGR00797">
    <property type="entry name" value="matE"/>
    <property type="match status" value="1"/>
</dbReference>
<evidence type="ECO:0000256" key="1">
    <source>
        <dbReference type="ARBA" id="ARBA00004141"/>
    </source>
</evidence>
<feature type="transmembrane region" description="Helical" evidence="6">
    <location>
        <begin position="179"/>
        <end position="201"/>
    </location>
</feature>
<feature type="transmembrane region" description="Helical" evidence="6">
    <location>
        <begin position="262"/>
        <end position="283"/>
    </location>
</feature>
<keyword evidence="4 6" id="KW-1133">Transmembrane helix</keyword>
<dbReference type="GO" id="GO:0016020">
    <property type="term" value="C:membrane"/>
    <property type="evidence" value="ECO:0007669"/>
    <property type="project" value="UniProtKB-SubCell"/>
</dbReference>
<feature type="transmembrane region" description="Helical" evidence="6">
    <location>
        <begin position="150"/>
        <end position="173"/>
    </location>
</feature>
<comment type="similarity">
    <text evidence="2 6">Belongs to the multi antimicrobial extrusion (MATE) (TC 2.A.66.1) family.</text>
</comment>
<evidence type="ECO:0000256" key="5">
    <source>
        <dbReference type="ARBA" id="ARBA00023136"/>
    </source>
</evidence>
<name>A0ABD3TT33_9LAMI</name>
<feature type="transmembrane region" description="Helical" evidence="6">
    <location>
        <begin position="336"/>
        <end position="355"/>
    </location>
</feature>
<comment type="caution">
    <text evidence="6">Lacks conserved residue(s) required for the propagation of feature annotation.</text>
</comment>
<feature type="transmembrane region" description="Helical" evidence="6">
    <location>
        <begin position="304"/>
        <end position="324"/>
    </location>
</feature>
<dbReference type="Proteomes" id="UP001634393">
    <property type="component" value="Unassembled WGS sequence"/>
</dbReference>
<gene>
    <name evidence="7" type="ORF">ACJIZ3_024546</name>
</gene>
<comment type="subcellular location">
    <subcellularLocation>
        <location evidence="1">Membrane</location>
        <topology evidence="1">Multi-pass membrane protein</topology>
    </subcellularLocation>
</comment>
<evidence type="ECO:0000313" key="7">
    <source>
        <dbReference type="EMBL" id="KAL3839955.1"/>
    </source>
</evidence>
<feature type="transmembrane region" description="Helical" evidence="6">
    <location>
        <begin position="404"/>
        <end position="425"/>
    </location>
</feature>
<feature type="transmembrane region" description="Helical" evidence="6">
    <location>
        <begin position="376"/>
        <end position="398"/>
    </location>
</feature>
<dbReference type="InterPro" id="IPR045069">
    <property type="entry name" value="MATE_euk"/>
</dbReference>
<organism evidence="7 8">
    <name type="scientific">Penstemon smallii</name>
    <dbReference type="NCBI Taxonomy" id="265156"/>
    <lineage>
        <taxon>Eukaryota</taxon>
        <taxon>Viridiplantae</taxon>
        <taxon>Streptophyta</taxon>
        <taxon>Embryophyta</taxon>
        <taxon>Tracheophyta</taxon>
        <taxon>Spermatophyta</taxon>
        <taxon>Magnoliopsida</taxon>
        <taxon>eudicotyledons</taxon>
        <taxon>Gunneridae</taxon>
        <taxon>Pentapetalae</taxon>
        <taxon>asterids</taxon>
        <taxon>lamiids</taxon>
        <taxon>Lamiales</taxon>
        <taxon>Plantaginaceae</taxon>
        <taxon>Cheloneae</taxon>
        <taxon>Penstemon</taxon>
    </lineage>
</organism>
<feature type="transmembrane region" description="Helical" evidence="6">
    <location>
        <begin position="80"/>
        <end position="101"/>
    </location>
</feature>
<proteinExistence type="inferred from homology"/>
<evidence type="ECO:0000256" key="2">
    <source>
        <dbReference type="ARBA" id="ARBA00010199"/>
    </source>
</evidence>
<evidence type="ECO:0000256" key="4">
    <source>
        <dbReference type="ARBA" id="ARBA00022989"/>
    </source>
</evidence>
<evidence type="ECO:0000313" key="8">
    <source>
        <dbReference type="Proteomes" id="UP001634393"/>
    </source>
</evidence>
<keyword evidence="3 6" id="KW-0812">Transmembrane</keyword>
<dbReference type="AlphaFoldDB" id="A0ABD3TT33"/>
<keyword evidence="5 6" id="KW-0472">Membrane</keyword>
<reference evidence="7 8" key="1">
    <citation type="submission" date="2024-12" db="EMBL/GenBank/DDBJ databases">
        <title>The unique morphological basis and parallel evolutionary history of personate flowers in Penstemon.</title>
        <authorList>
            <person name="Depatie T.H."/>
            <person name="Wessinger C.A."/>
        </authorList>
    </citation>
    <scope>NUCLEOTIDE SEQUENCE [LARGE SCALE GENOMIC DNA]</scope>
    <source>
        <strain evidence="7">WTNN_2</strain>
        <tissue evidence="7">Leaf</tissue>
    </source>
</reference>
<dbReference type="Pfam" id="PF01554">
    <property type="entry name" value="MatE"/>
    <property type="match status" value="2"/>
</dbReference>
<dbReference type="CDD" id="cd13132">
    <property type="entry name" value="MATE_eukaryotic"/>
    <property type="match status" value="1"/>
</dbReference>
<dbReference type="PANTHER" id="PTHR11206">
    <property type="entry name" value="MULTIDRUG RESISTANCE PROTEIN"/>
    <property type="match status" value="1"/>
</dbReference>